<keyword evidence="4" id="KW-1185">Reference proteome</keyword>
<reference evidence="3" key="1">
    <citation type="submission" date="2009-10" db="EMBL/GenBank/DDBJ databases">
        <title>Complete sequence of chromosome of Methanocaldococcus vulcanius M7.</title>
        <authorList>
            <consortium name="US DOE Joint Genome Institute"/>
            <person name="Lucas S."/>
            <person name="Copeland A."/>
            <person name="Lapidus A."/>
            <person name="Glavina del Rio T."/>
            <person name="Dalin E."/>
            <person name="Tice H."/>
            <person name="Bruce D."/>
            <person name="Goodwin L."/>
            <person name="Pitluck S."/>
            <person name="Lcollab F.I."/>
            <person name="Brettin T."/>
            <person name="Detter J.C."/>
            <person name="Han C."/>
            <person name="Tapia R."/>
            <person name="Kuske C.R."/>
            <person name="Schmutz J."/>
            <person name="Larimer F."/>
            <person name="Land M."/>
            <person name="Hauser L."/>
            <person name="Kyrpides N."/>
            <person name="Ovchinikova G."/>
            <person name="Sieprawska-Lupa M."/>
            <person name="Whitman W.B."/>
            <person name="Woyke T."/>
        </authorList>
    </citation>
    <scope>NUCLEOTIDE SEQUENCE [LARGE SCALE GENOMIC DNA]</scope>
    <source>
        <strain evidence="3">M7</strain>
    </source>
</reference>
<dbReference type="InterPro" id="IPR058492">
    <property type="entry name" value="DUF8179"/>
</dbReference>
<dbReference type="NCBIfam" id="TIGR03268">
    <property type="entry name" value="methan_mark_3"/>
    <property type="match status" value="1"/>
</dbReference>
<accession>C9RGC1</accession>
<feature type="domain" description="Putative peptidyl-prolyl cis-trans isomerase" evidence="2">
    <location>
        <begin position="373"/>
        <end position="497"/>
    </location>
</feature>
<dbReference type="eggNOG" id="arCOG04900">
    <property type="taxonomic scope" value="Archaea"/>
</dbReference>
<evidence type="ECO:0000313" key="4">
    <source>
        <dbReference type="Proteomes" id="UP000002063"/>
    </source>
</evidence>
<gene>
    <name evidence="3" type="ordered locus">Metvu_0765</name>
</gene>
<dbReference type="AlphaFoldDB" id="C9RGC1"/>
<dbReference type="EMBL" id="CP001787">
    <property type="protein sequence ID" value="ACX72623.1"/>
    <property type="molecule type" value="Genomic_DNA"/>
</dbReference>
<comment type="similarity">
    <text evidence="1">Belongs to the UPF0288 family.</text>
</comment>
<dbReference type="PIRSF" id="PIRSF005852">
    <property type="entry name" value="UCP005852"/>
    <property type="match status" value="1"/>
</dbReference>
<dbReference type="Proteomes" id="UP000002063">
    <property type="component" value="Chromosome"/>
</dbReference>
<name>C9RGC1_METVM</name>
<organism evidence="3 4">
    <name type="scientific">Methanocaldococcus vulcanius (strain ATCC 700851 / DSM 12094 / M7)</name>
    <name type="common">Methanococcus vulcanius</name>
    <dbReference type="NCBI Taxonomy" id="579137"/>
    <lineage>
        <taxon>Archaea</taxon>
        <taxon>Methanobacteriati</taxon>
        <taxon>Methanobacteriota</taxon>
        <taxon>Methanomada group</taxon>
        <taxon>Methanococci</taxon>
        <taxon>Methanococcales</taxon>
        <taxon>Methanocaldococcaceae</taxon>
        <taxon>Methanocaldococcus</taxon>
    </lineage>
</organism>
<protein>
    <recommendedName>
        <fullName evidence="1">UPF0288 protein Metvu_0765</fullName>
    </recommendedName>
</protein>
<proteinExistence type="inferred from homology"/>
<evidence type="ECO:0000259" key="2">
    <source>
        <dbReference type="Pfam" id="PF26548"/>
    </source>
</evidence>
<dbReference type="STRING" id="579137.Metvu_0765"/>
<dbReference type="HAMAP" id="MF_01089">
    <property type="entry name" value="UPF0288"/>
    <property type="match status" value="1"/>
</dbReference>
<dbReference type="Pfam" id="PF26548">
    <property type="entry name" value="DUF8179"/>
    <property type="match status" value="1"/>
</dbReference>
<dbReference type="InterPro" id="IPR016466">
    <property type="entry name" value="Methan_mark_3"/>
</dbReference>
<dbReference type="HOGENOM" id="CLU_533841_0_0_2"/>
<evidence type="ECO:0000313" key="3">
    <source>
        <dbReference type="EMBL" id="ACX72623.1"/>
    </source>
</evidence>
<dbReference type="KEGG" id="mvu:Metvu_0765"/>
<evidence type="ECO:0000256" key="1">
    <source>
        <dbReference type="HAMAP-Rule" id="MF_01089"/>
    </source>
</evidence>
<sequence>MFMAKVIVNGKEKVGETLKDVLKDEYYVNGTNIVVIKGVKKEAEKVPKKFLIKTTKGNITIAITENNETAKFFTENYKNFVKKLRWISGIDVAFGSTRIDLEISTEEKEFKKWDVVLSISGLDKDEGHIVFIKRKTEGVYGLKDPKIGIVVGGKWVIDRLEVGDKIIDIEPIREEKEAVDYIVTTDLNLKLEDGWKIFTYFTAEFDGTPSAVEHCLALMEDGIFEITENTNTFVADCRLQTLKIEEGNLIDRERGFITVRNYGAGEGKVYIYRESRSSSLSHTVVGRVKEGMELVDFSESGILSVKTIPERLCVIGLTMEEAEDLLKRYDIEVEKEGDLENAIVVDQQPEFTLDVLKEKKVKIRGLNKDKIVVVELYEDKAPITAWYFRKTTGLTTKRVGKLHVYFKHNDIIMFKGNPEYAKGLLPENVPTDKVEACSIGVTNMVSRYKGMIGVRLSESDKFGPTGESFEKTNIVGKIVKNAEFLRKVKTGDDVYILLQK</sequence>